<dbReference type="GO" id="GO:0046872">
    <property type="term" value="F:metal ion binding"/>
    <property type="evidence" value="ECO:0007669"/>
    <property type="project" value="InterPro"/>
</dbReference>
<name>A0A1M6TYN7_9BACL</name>
<dbReference type="EMBL" id="FRAF01000018">
    <property type="protein sequence ID" value="SHK62142.1"/>
    <property type="molecule type" value="Genomic_DNA"/>
</dbReference>
<dbReference type="AlphaFoldDB" id="A0A1M6TYN7"/>
<sequence>MSDAVNGDVEQLSKALLEGNRVTAWTLLRRYANDIGDSLGVYDYLTQTMRWIGQLWMENEITVADEHLATGICDYILSQYAYYHLADNRYAHQTVRNQRAMFFCVEGESHYLGLKMVRLLFQEAGYETVFLGTQIPLAETIEYAKQFQPSIIGISASMSYHLPSVVKAVEAFHSLKTLEKFKIIVGGRLIQQIADDVSRFSHCLLFHNLKEVQHWLENDANSSLRPRLG</sequence>
<dbReference type="Proteomes" id="UP000184016">
    <property type="component" value="Unassembled WGS sequence"/>
</dbReference>
<organism evidence="2 3">
    <name type="scientific">Alicyclobacillus tolerans</name>
    <dbReference type="NCBI Taxonomy" id="90970"/>
    <lineage>
        <taxon>Bacteria</taxon>
        <taxon>Bacillati</taxon>
        <taxon>Bacillota</taxon>
        <taxon>Bacilli</taxon>
        <taxon>Bacillales</taxon>
        <taxon>Alicyclobacillaceae</taxon>
        <taxon>Alicyclobacillus</taxon>
    </lineage>
</organism>
<dbReference type="GO" id="GO:0031419">
    <property type="term" value="F:cobalamin binding"/>
    <property type="evidence" value="ECO:0007669"/>
    <property type="project" value="InterPro"/>
</dbReference>
<accession>A0A1M6TYN7</accession>
<proteinExistence type="predicted"/>
<evidence type="ECO:0000259" key="1">
    <source>
        <dbReference type="PROSITE" id="PS51332"/>
    </source>
</evidence>
<evidence type="ECO:0000313" key="2">
    <source>
        <dbReference type="EMBL" id="SHK62142.1"/>
    </source>
</evidence>
<keyword evidence="3" id="KW-1185">Reference proteome</keyword>
<dbReference type="Gene3D" id="3.40.50.280">
    <property type="entry name" value="Cobalamin-binding domain"/>
    <property type="match status" value="1"/>
</dbReference>
<dbReference type="RefSeq" id="WP_207549748.1">
    <property type="nucleotide sequence ID" value="NZ_FRAF01000018.1"/>
</dbReference>
<dbReference type="Pfam" id="PF02607">
    <property type="entry name" value="B12-binding_2"/>
    <property type="match status" value="1"/>
</dbReference>
<gene>
    <name evidence="2" type="ORF">SAMN05443507_11810</name>
</gene>
<dbReference type="STRING" id="1830138.SAMN05443507_11810"/>
<evidence type="ECO:0000313" key="3">
    <source>
        <dbReference type="Proteomes" id="UP000184016"/>
    </source>
</evidence>
<dbReference type="InterPro" id="IPR036594">
    <property type="entry name" value="Meth_synthase_dom"/>
</dbReference>
<dbReference type="InterPro" id="IPR006158">
    <property type="entry name" value="Cobalamin-bd"/>
</dbReference>
<reference evidence="3" key="1">
    <citation type="submission" date="2016-11" db="EMBL/GenBank/DDBJ databases">
        <authorList>
            <person name="Varghese N."/>
            <person name="Submissions S."/>
        </authorList>
    </citation>
    <scope>NUCLEOTIDE SEQUENCE [LARGE SCALE GENOMIC DNA]</scope>
    <source>
        <strain evidence="3">USBA-503</strain>
    </source>
</reference>
<dbReference type="Pfam" id="PF02310">
    <property type="entry name" value="B12-binding"/>
    <property type="match status" value="1"/>
</dbReference>
<feature type="domain" description="B12-binding" evidence="1">
    <location>
        <begin position="97"/>
        <end position="226"/>
    </location>
</feature>
<dbReference type="SUPFAM" id="SSF52242">
    <property type="entry name" value="Cobalamin (vitamin B12)-binding domain"/>
    <property type="match status" value="1"/>
</dbReference>
<dbReference type="InterPro" id="IPR003759">
    <property type="entry name" value="Cbl-bd_cap"/>
</dbReference>
<protein>
    <submittedName>
        <fullName evidence="2">Methanogenic corrinoid protein MtbC1</fullName>
    </submittedName>
</protein>
<dbReference type="CDD" id="cd02065">
    <property type="entry name" value="B12-binding_like"/>
    <property type="match status" value="1"/>
</dbReference>
<dbReference type="PROSITE" id="PS51332">
    <property type="entry name" value="B12_BINDING"/>
    <property type="match status" value="1"/>
</dbReference>
<dbReference type="InterPro" id="IPR036724">
    <property type="entry name" value="Cobalamin-bd_sf"/>
</dbReference>
<dbReference type="Gene3D" id="1.10.1240.10">
    <property type="entry name" value="Methionine synthase domain"/>
    <property type="match status" value="1"/>
</dbReference>